<proteinExistence type="predicted"/>
<organism evidence="2 3">
    <name type="scientific">Xylanibacter rodentium</name>
    <dbReference type="NCBI Taxonomy" id="2736289"/>
    <lineage>
        <taxon>Bacteria</taxon>
        <taxon>Pseudomonadati</taxon>
        <taxon>Bacteroidota</taxon>
        <taxon>Bacteroidia</taxon>
        <taxon>Bacteroidales</taxon>
        <taxon>Prevotellaceae</taxon>
        <taxon>Xylanibacter</taxon>
    </lineage>
</organism>
<dbReference type="GeneID" id="82157003"/>
<sequence>MNIGILTLPLHTNYGGVLQAFALYYTLQSYGHNVSLIDGKMYEVTSCREKISVARWQFFKMLGLYKENHPQLQLREKMKIIIPFIQKLIPQQVPLQNVHQDTFDAIVVGSDQVWRGLYSDQLVFFLDFAKGWNIKRIAYAASFGVDDWKPSCNVAEYCKSLLKDFDYVSTREKNGIKICKDILECKAEWVIDPTMLLESHVYRDIACRGGSRCK</sequence>
<dbReference type="EMBL" id="JABKKE010000005">
    <property type="protein sequence ID" value="NPE13578.1"/>
    <property type="molecule type" value="Genomic_DNA"/>
</dbReference>
<dbReference type="Pfam" id="PF04230">
    <property type="entry name" value="PS_pyruv_trans"/>
    <property type="match status" value="1"/>
</dbReference>
<reference evidence="2 3" key="1">
    <citation type="submission" date="2020-05" db="EMBL/GenBank/DDBJ databases">
        <title>Distinct polysaccharide utilization as determinants for interspecies competition between intestinal Prevotella spp.</title>
        <authorList>
            <person name="Galvez E.J.C."/>
            <person name="Iljazovic A."/>
            <person name="Strowig T."/>
        </authorList>
    </citation>
    <scope>NUCLEOTIDE SEQUENCE [LARGE SCALE GENOMIC DNA]</scope>
    <source>
        <strain evidence="2 3">PROD</strain>
    </source>
</reference>
<protein>
    <submittedName>
        <fullName evidence="2">Polysaccharide pyruvyl transferase family protein</fullName>
    </submittedName>
</protein>
<evidence type="ECO:0000259" key="1">
    <source>
        <dbReference type="Pfam" id="PF04230"/>
    </source>
</evidence>
<dbReference type="GO" id="GO:0016740">
    <property type="term" value="F:transferase activity"/>
    <property type="evidence" value="ECO:0007669"/>
    <property type="project" value="UniProtKB-KW"/>
</dbReference>
<accession>A0ABX2AV51</accession>
<keyword evidence="3" id="KW-1185">Reference proteome</keyword>
<keyword evidence="2" id="KW-0808">Transferase</keyword>
<dbReference type="Proteomes" id="UP001193734">
    <property type="component" value="Unassembled WGS sequence"/>
</dbReference>
<evidence type="ECO:0000313" key="3">
    <source>
        <dbReference type="Proteomes" id="UP001193734"/>
    </source>
</evidence>
<feature type="domain" description="Polysaccharide pyruvyl transferase" evidence="1">
    <location>
        <begin position="13"/>
        <end position="202"/>
    </location>
</feature>
<gene>
    <name evidence="2" type="ORF">HPS55_04410</name>
</gene>
<dbReference type="InterPro" id="IPR007345">
    <property type="entry name" value="Polysacch_pyruvyl_Trfase"/>
</dbReference>
<evidence type="ECO:0000313" key="2">
    <source>
        <dbReference type="EMBL" id="NPE13578.1"/>
    </source>
</evidence>
<dbReference type="RefSeq" id="WP_172176145.1">
    <property type="nucleotide sequence ID" value="NZ_JABKKE010000005.1"/>
</dbReference>
<comment type="caution">
    <text evidence="2">The sequence shown here is derived from an EMBL/GenBank/DDBJ whole genome shotgun (WGS) entry which is preliminary data.</text>
</comment>
<name>A0ABX2AV51_9BACT</name>